<accession>A0AAD8G0A6</accession>
<dbReference type="PANTHER" id="PTHR10728">
    <property type="entry name" value="CYTOSOLIC PHOSPHOLIPASE A2"/>
    <property type="match status" value="1"/>
</dbReference>
<dbReference type="AlphaFoldDB" id="A0AAD8G0A6"/>
<keyword evidence="3" id="KW-0442">Lipid degradation</keyword>
<keyword evidence="6" id="KW-1185">Reference proteome</keyword>
<dbReference type="GO" id="GO:0046475">
    <property type="term" value="P:glycerophospholipid catabolic process"/>
    <property type="evidence" value="ECO:0007669"/>
    <property type="project" value="TreeGrafter"/>
</dbReference>
<gene>
    <name evidence="5" type="primary">PLA2G4F</name>
    <name evidence="5" type="ORF">AOXY_G20623</name>
</gene>
<comment type="caution">
    <text evidence="5">The sequence shown here is derived from an EMBL/GenBank/DDBJ whole genome shotgun (WGS) entry which is preliminary data.</text>
</comment>
<dbReference type="PROSITE" id="PS51210">
    <property type="entry name" value="PLA2C"/>
    <property type="match status" value="1"/>
</dbReference>
<dbReference type="GO" id="GO:0047498">
    <property type="term" value="F:calcium-dependent phospholipase A2 activity"/>
    <property type="evidence" value="ECO:0007669"/>
    <property type="project" value="TreeGrafter"/>
</dbReference>
<keyword evidence="2 3" id="KW-0443">Lipid metabolism</keyword>
<feature type="domain" description="PLA2c" evidence="4">
    <location>
        <begin position="55"/>
        <end position="148"/>
    </location>
</feature>
<sequence length="148" mass="16036">MLQSNEELEVEFELRECADAPGEILTNGVLASHSHILTPVFISSDISDEKKFTTSKSSELLDVRLRSSLCQEETHFLELRRPLVAQALKKALGLKKDLDPKQVPVVAVLGSGGGTRAMTSLYGSLLGLQDLGMLDCVTYLSGVSGSTW</sequence>
<evidence type="ECO:0000259" key="4">
    <source>
        <dbReference type="PROSITE" id="PS51210"/>
    </source>
</evidence>
<dbReference type="PANTHER" id="PTHR10728:SF32">
    <property type="entry name" value="CYTOSOLIC PHOSPHOLIPASE A2 BETA"/>
    <property type="match status" value="1"/>
</dbReference>
<dbReference type="GO" id="GO:0005509">
    <property type="term" value="F:calcium ion binding"/>
    <property type="evidence" value="ECO:0007669"/>
    <property type="project" value="TreeGrafter"/>
</dbReference>
<dbReference type="EMBL" id="JAGXEW010000020">
    <property type="protein sequence ID" value="KAK1160426.1"/>
    <property type="molecule type" value="Genomic_DNA"/>
</dbReference>
<dbReference type="Proteomes" id="UP001230051">
    <property type="component" value="Unassembled WGS sequence"/>
</dbReference>
<keyword evidence="1 3" id="KW-0378">Hydrolase</keyword>
<dbReference type="Gene3D" id="3.40.1090.10">
    <property type="entry name" value="Cytosolic phospholipase A2 catalytic domain"/>
    <property type="match status" value="1"/>
</dbReference>
<dbReference type="GO" id="GO:0005544">
    <property type="term" value="F:calcium-dependent phospholipid binding"/>
    <property type="evidence" value="ECO:0007669"/>
    <property type="project" value="TreeGrafter"/>
</dbReference>
<protein>
    <submittedName>
        <fullName evidence="5">Cytosolic phospholipase A2 zeta-like</fullName>
    </submittedName>
</protein>
<organism evidence="5 6">
    <name type="scientific">Acipenser oxyrinchus oxyrinchus</name>
    <dbReference type="NCBI Taxonomy" id="40147"/>
    <lineage>
        <taxon>Eukaryota</taxon>
        <taxon>Metazoa</taxon>
        <taxon>Chordata</taxon>
        <taxon>Craniata</taxon>
        <taxon>Vertebrata</taxon>
        <taxon>Euteleostomi</taxon>
        <taxon>Actinopterygii</taxon>
        <taxon>Chondrostei</taxon>
        <taxon>Acipenseriformes</taxon>
        <taxon>Acipenseridae</taxon>
        <taxon>Acipenser</taxon>
    </lineage>
</organism>
<name>A0AAD8G0A6_ACIOX</name>
<evidence type="ECO:0000313" key="5">
    <source>
        <dbReference type="EMBL" id="KAK1160426.1"/>
    </source>
</evidence>
<evidence type="ECO:0000256" key="2">
    <source>
        <dbReference type="ARBA" id="ARBA00023098"/>
    </source>
</evidence>
<dbReference type="InterPro" id="IPR002642">
    <property type="entry name" value="LysoPLipase_cat_dom"/>
</dbReference>
<dbReference type="GO" id="GO:0005829">
    <property type="term" value="C:cytosol"/>
    <property type="evidence" value="ECO:0007669"/>
    <property type="project" value="TreeGrafter"/>
</dbReference>
<dbReference type="SUPFAM" id="SSF52151">
    <property type="entry name" value="FabD/lysophospholipase-like"/>
    <property type="match status" value="1"/>
</dbReference>
<evidence type="ECO:0000256" key="3">
    <source>
        <dbReference type="PROSITE-ProRule" id="PRU00555"/>
    </source>
</evidence>
<dbReference type="InterPro" id="IPR016035">
    <property type="entry name" value="Acyl_Trfase/lysoPLipase"/>
</dbReference>
<proteinExistence type="predicted"/>
<reference evidence="5" key="1">
    <citation type="submission" date="2022-02" db="EMBL/GenBank/DDBJ databases">
        <title>Atlantic sturgeon de novo genome assembly.</title>
        <authorList>
            <person name="Stock M."/>
            <person name="Klopp C."/>
            <person name="Guiguen Y."/>
            <person name="Cabau C."/>
            <person name="Parinello H."/>
            <person name="Santidrian Yebra-Pimentel E."/>
            <person name="Kuhl H."/>
            <person name="Dirks R.P."/>
            <person name="Guessner J."/>
            <person name="Wuertz S."/>
            <person name="Du K."/>
            <person name="Schartl M."/>
        </authorList>
    </citation>
    <scope>NUCLEOTIDE SEQUENCE</scope>
    <source>
        <strain evidence="5">STURGEONOMICS-FGT-2020</strain>
        <tissue evidence="5">Whole blood</tissue>
    </source>
</reference>
<evidence type="ECO:0000256" key="1">
    <source>
        <dbReference type="ARBA" id="ARBA00022801"/>
    </source>
</evidence>
<evidence type="ECO:0000313" key="6">
    <source>
        <dbReference type="Proteomes" id="UP001230051"/>
    </source>
</evidence>